<dbReference type="AlphaFoldDB" id="Q7VBS0"/>
<evidence type="ECO:0000313" key="2">
    <source>
        <dbReference type="EMBL" id="AAQ00067.1"/>
    </source>
</evidence>
<dbReference type="InterPro" id="IPR013830">
    <property type="entry name" value="SGNH_hydro"/>
</dbReference>
<dbReference type="InterPro" id="IPR036514">
    <property type="entry name" value="SGNH_hydro_sf"/>
</dbReference>
<protein>
    <submittedName>
        <fullName evidence="2">Arylesterase</fullName>
    </submittedName>
</protein>
<gene>
    <name evidence="2" type="primary">tesA</name>
    <name evidence="2" type="ordered locus">Pro_1022</name>
</gene>
<dbReference type="PATRIC" id="fig|167539.5.peg.1073"/>
<accession>Q7VBS0</accession>
<name>Q7VBS0_PROMA</name>
<dbReference type="PANTHER" id="PTHR30383:SF5">
    <property type="entry name" value="SGNH HYDROLASE-TYPE ESTERASE DOMAIN-CONTAINING PROTEIN"/>
    <property type="match status" value="1"/>
</dbReference>
<dbReference type="InterPro" id="IPR051532">
    <property type="entry name" value="Ester_Hydrolysis_Enzymes"/>
</dbReference>
<dbReference type="EnsemblBacteria" id="AAQ00067">
    <property type="protein sequence ID" value="AAQ00067"/>
    <property type="gene ID" value="Pro_1022"/>
</dbReference>
<dbReference type="eggNOG" id="COG2755">
    <property type="taxonomic scope" value="Bacteria"/>
</dbReference>
<proteinExistence type="predicted"/>
<dbReference type="KEGG" id="pma:Pro_1022"/>
<dbReference type="GO" id="GO:0004622">
    <property type="term" value="F:phosphatidylcholine lysophospholipase activity"/>
    <property type="evidence" value="ECO:0007669"/>
    <property type="project" value="TreeGrafter"/>
</dbReference>
<dbReference type="SUPFAM" id="SSF52266">
    <property type="entry name" value="SGNH hydrolase"/>
    <property type="match status" value="1"/>
</dbReference>
<dbReference type="Pfam" id="PF13472">
    <property type="entry name" value="Lipase_GDSL_2"/>
    <property type="match status" value="1"/>
</dbReference>
<dbReference type="Gene3D" id="3.40.50.1110">
    <property type="entry name" value="SGNH hydrolase"/>
    <property type="match status" value="1"/>
</dbReference>
<dbReference type="HOGENOM" id="CLU_088196_1_0_3"/>
<dbReference type="EMBL" id="AE017126">
    <property type="protein sequence ID" value="AAQ00067.1"/>
    <property type="molecule type" value="Genomic_DNA"/>
</dbReference>
<dbReference type="Proteomes" id="UP000001420">
    <property type="component" value="Chromosome"/>
</dbReference>
<dbReference type="PANTHER" id="PTHR30383">
    <property type="entry name" value="THIOESTERASE 1/PROTEASE 1/LYSOPHOSPHOLIPASE L1"/>
    <property type="match status" value="1"/>
</dbReference>
<dbReference type="CDD" id="cd01835">
    <property type="entry name" value="SGNH_hydrolase_like_3"/>
    <property type="match status" value="1"/>
</dbReference>
<sequence length="214" mass="24893">MNYKPKQLIIIGDSSVYGWGDSEAGGWSTRLSRHWINSGKNAVIYSLGIRGDGLEDVAQRWYREWRCRGELRRNFPEGLLLSVGLNDTARIGREDGRPQLSVDAFRFGFERLLKQMKKEAQVMVIGLTPVNENKMPFAKCLWYSNKSCSLYESLIEESCLELDVPFLATYKNMRDELLWKEWITADGIHLNSEGHKWLFKRLREWAPLTTWVDL</sequence>
<keyword evidence="3" id="KW-1185">Reference proteome</keyword>
<feature type="domain" description="SGNH hydrolase-type esterase" evidence="1">
    <location>
        <begin position="11"/>
        <end position="196"/>
    </location>
</feature>
<organism evidence="2 3">
    <name type="scientific">Prochlorococcus marinus (strain SARG / CCMP1375 / SS120)</name>
    <dbReference type="NCBI Taxonomy" id="167539"/>
    <lineage>
        <taxon>Bacteria</taxon>
        <taxon>Bacillati</taxon>
        <taxon>Cyanobacteriota</taxon>
        <taxon>Cyanophyceae</taxon>
        <taxon>Synechococcales</taxon>
        <taxon>Prochlorococcaceae</taxon>
        <taxon>Prochlorococcus</taxon>
    </lineage>
</organism>
<dbReference type="OrthoDB" id="252349at2"/>
<dbReference type="RefSeq" id="WP_011125174.1">
    <property type="nucleotide sequence ID" value="NC_005042.1"/>
</dbReference>
<reference evidence="2 3" key="1">
    <citation type="journal article" date="2003" name="Proc. Natl. Acad. Sci. U.S.A.">
        <title>Genome sequence of the cyanobacterium Prochlorococcus marinus SS120, a nearly minimal oxyphototrophic genome.</title>
        <authorList>
            <person name="Dufresne A."/>
            <person name="Salanoubat M."/>
            <person name="Partensky F."/>
            <person name="Artiguenave F."/>
            <person name="Axmann I.M."/>
            <person name="Barbe V."/>
            <person name="Duprat S."/>
            <person name="Galperin M.Y."/>
            <person name="Koonin E.V."/>
            <person name="Le Gall F."/>
            <person name="Makarova K.S."/>
            <person name="Ostrowski M."/>
            <person name="Oztas S."/>
            <person name="Robert C."/>
            <person name="Rogozin I.B."/>
            <person name="Scanlan D.J."/>
            <person name="Tandeau de Marsac N."/>
            <person name="Weissenbach J."/>
            <person name="Wincker P."/>
            <person name="Wolf Y.I."/>
            <person name="Hess W.R."/>
        </authorList>
    </citation>
    <scope>NUCLEOTIDE SEQUENCE [LARGE SCALE GENOMIC DNA]</scope>
    <source>
        <strain evidence="3">SARG / CCMP1375 / SS120</strain>
    </source>
</reference>
<dbReference type="STRING" id="167539.Pro_1022"/>
<evidence type="ECO:0000259" key="1">
    <source>
        <dbReference type="Pfam" id="PF13472"/>
    </source>
</evidence>
<evidence type="ECO:0000313" key="3">
    <source>
        <dbReference type="Proteomes" id="UP000001420"/>
    </source>
</evidence>